<protein>
    <submittedName>
        <fullName evidence="1">Uncharacterized protein</fullName>
    </submittedName>
</protein>
<accession>A0ABC8SYF7</accession>
<reference evidence="1 2" key="1">
    <citation type="submission" date="2024-02" db="EMBL/GenBank/DDBJ databases">
        <authorList>
            <person name="Vignale AGUSTIN F."/>
            <person name="Sosa J E."/>
            <person name="Modenutti C."/>
        </authorList>
    </citation>
    <scope>NUCLEOTIDE SEQUENCE [LARGE SCALE GENOMIC DNA]</scope>
</reference>
<dbReference type="AlphaFoldDB" id="A0ABC8SYF7"/>
<dbReference type="EMBL" id="CAUOFW020003817">
    <property type="protein sequence ID" value="CAK9162217.1"/>
    <property type="molecule type" value="Genomic_DNA"/>
</dbReference>
<organism evidence="1 2">
    <name type="scientific">Ilex paraguariensis</name>
    <name type="common">yerba mate</name>
    <dbReference type="NCBI Taxonomy" id="185542"/>
    <lineage>
        <taxon>Eukaryota</taxon>
        <taxon>Viridiplantae</taxon>
        <taxon>Streptophyta</taxon>
        <taxon>Embryophyta</taxon>
        <taxon>Tracheophyta</taxon>
        <taxon>Spermatophyta</taxon>
        <taxon>Magnoliopsida</taxon>
        <taxon>eudicotyledons</taxon>
        <taxon>Gunneridae</taxon>
        <taxon>Pentapetalae</taxon>
        <taxon>asterids</taxon>
        <taxon>campanulids</taxon>
        <taxon>Aquifoliales</taxon>
        <taxon>Aquifoliaceae</taxon>
        <taxon>Ilex</taxon>
    </lineage>
</organism>
<feature type="non-terminal residue" evidence="1">
    <location>
        <position position="108"/>
    </location>
</feature>
<gene>
    <name evidence="1" type="ORF">ILEXP_LOCUS31064</name>
</gene>
<evidence type="ECO:0000313" key="2">
    <source>
        <dbReference type="Proteomes" id="UP001642360"/>
    </source>
</evidence>
<comment type="caution">
    <text evidence="1">The sequence shown here is derived from an EMBL/GenBank/DDBJ whole genome shotgun (WGS) entry which is preliminary data.</text>
</comment>
<dbReference type="Proteomes" id="UP001642360">
    <property type="component" value="Unassembled WGS sequence"/>
</dbReference>
<evidence type="ECO:0000313" key="1">
    <source>
        <dbReference type="EMBL" id="CAK9162217.1"/>
    </source>
</evidence>
<name>A0ABC8SYF7_9AQUA</name>
<sequence length="108" mass="11646">MRDSLVRSKIMGMESTELGDSMGAIDLNDGWRESIVNELLMDMGQGSIGRGPGIVIPDESNLVEVGLVSLISDQAHKELSLNTNGLVLQSKKYELGGGFILLDKSILK</sequence>
<proteinExistence type="predicted"/>
<keyword evidence="2" id="KW-1185">Reference proteome</keyword>